<dbReference type="InterPro" id="IPR050242">
    <property type="entry name" value="JAMM_MPN+_peptidase_M67A"/>
</dbReference>
<evidence type="ECO:0000256" key="3">
    <source>
        <dbReference type="ARBA" id="ARBA00022801"/>
    </source>
</evidence>
<feature type="compositionally biased region" description="Basic and acidic residues" evidence="6">
    <location>
        <begin position="329"/>
        <end position="339"/>
    </location>
</feature>
<organism evidence="8 9">
    <name type="scientific">Plutella xylostella</name>
    <name type="common">Diamondback moth</name>
    <name type="synonym">Plutella maculipennis</name>
    <dbReference type="NCBI Taxonomy" id="51655"/>
    <lineage>
        <taxon>Eukaryota</taxon>
        <taxon>Metazoa</taxon>
        <taxon>Ecdysozoa</taxon>
        <taxon>Arthropoda</taxon>
        <taxon>Hexapoda</taxon>
        <taxon>Insecta</taxon>
        <taxon>Pterygota</taxon>
        <taxon>Neoptera</taxon>
        <taxon>Endopterygota</taxon>
        <taxon>Lepidoptera</taxon>
        <taxon>Glossata</taxon>
        <taxon>Ditrysia</taxon>
        <taxon>Yponomeutoidea</taxon>
        <taxon>Plutellidae</taxon>
        <taxon>Plutella</taxon>
    </lineage>
</organism>
<dbReference type="Gene3D" id="1.20.58.1880">
    <property type="match status" value="1"/>
</dbReference>
<evidence type="ECO:0000313" key="9">
    <source>
        <dbReference type="Proteomes" id="UP000823941"/>
    </source>
</evidence>
<feature type="compositionally biased region" description="Acidic residues" evidence="6">
    <location>
        <begin position="340"/>
        <end position="353"/>
    </location>
</feature>
<comment type="caution">
    <text evidence="8">The sequence shown here is derived from an EMBL/GenBank/DDBJ whole genome shotgun (WGS) entry which is preliminary data.</text>
</comment>
<dbReference type="InterPro" id="IPR037518">
    <property type="entry name" value="MPN"/>
</dbReference>
<evidence type="ECO:0000256" key="5">
    <source>
        <dbReference type="ARBA" id="ARBA00023049"/>
    </source>
</evidence>
<keyword evidence="5" id="KW-0482">Metalloprotease</keyword>
<evidence type="ECO:0000313" key="8">
    <source>
        <dbReference type="EMBL" id="KAG7302719.1"/>
    </source>
</evidence>
<dbReference type="Gene3D" id="3.40.140.10">
    <property type="entry name" value="Cytidine Deaminase, domain 2"/>
    <property type="match status" value="1"/>
</dbReference>
<dbReference type="EMBL" id="JAHIBW010000017">
    <property type="protein sequence ID" value="KAG7302719.1"/>
    <property type="molecule type" value="Genomic_DNA"/>
</dbReference>
<name>A0ABQ7QD76_PLUXY</name>
<proteinExistence type="predicted"/>
<protein>
    <recommendedName>
        <fullName evidence="7">MPN domain-containing protein</fullName>
    </recommendedName>
</protein>
<evidence type="ECO:0000256" key="4">
    <source>
        <dbReference type="ARBA" id="ARBA00022833"/>
    </source>
</evidence>
<feature type="region of interest" description="Disordered" evidence="6">
    <location>
        <begin position="50"/>
        <end position="86"/>
    </location>
</feature>
<feature type="compositionally biased region" description="Basic residues" evidence="6">
    <location>
        <begin position="255"/>
        <end position="271"/>
    </location>
</feature>
<feature type="region of interest" description="Disordered" evidence="6">
    <location>
        <begin position="248"/>
        <end position="312"/>
    </location>
</feature>
<dbReference type="Proteomes" id="UP000823941">
    <property type="component" value="Chromosome 17"/>
</dbReference>
<keyword evidence="4" id="KW-0862">Zinc</keyword>
<dbReference type="Pfam" id="PF14464">
    <property type="entry name" value="Prok-JAB"/>
    <property type="match status" value="1"/>
</dbReference>
<dbReference type="PROSITE" id="PS50249">
    <property type="entry name" value="MPN"/>
    <property type="match status" value="1"/>
</dbReference>
<feature type="domain" description="MPN" evidence="7">
    <location>
        <begin position="451"/>
        <end position="580"/>
    </location>
</feature>
<evidence type="ECO:0000256" key="1">
    <source>
        <dbReference type="ARBA" id="ARBA00022670"/>
    </source>
</evidence>
<dbReference type="PANTHER" id="PTHR10410">
    <property type="entry name" value="EUKARYOTIC TRANSLATION INITIATION FACTOR 3 -RELATED"/>
    <property type="match status" value="1"/>
</dbReference>
<keyword evidence="9" id="KW-1185">Reference proteome</keyword>
<reference evidence="8 9" key="1">
    <citation type="submission" date="2021-06" db="EMBL/GenBank/DDBJ databases">
        <title>A haploid diamondback moth (Plutella xylostella L.) genome assembly resolves 31 chromosomes and identifies a diamide resistance mutation.</title>
        <authorList>
            <person name="Ward C.M."/>
            <person name="Perry K.D."/>
            <person name="Baker G."/>
            <person name="Powis K."/>
            <person name="Heckel D.G."/>
            <person name="Baxter S.W."/>
        </authorList>
    </citation>
    <scope>NUCLEOTIDE SEQUENCE [LARGE SCALE GENOMIC DNA]</scope>
    <source>
        <strain evidence="8 9">LV</strain>
        <tissue evidence="8">Single pupa</tissue>
    </source>
</reference>
<gene>
    <name evidence="8" type="ORF">JYU34_012672</name>
</gene>
<feature type="compositionally biased region" description="Basic and acidic residues" evidence="6">
    <location>
        <begin position="285"/>
        <end position="309"/>
    </location>
</feature>
<evidence type="ECO:0000256" key="6">
    <source>
        <dbReference type="SAM" id="MobiDB-lite"/>
    </source>
</evidence>
<accession>A0ABQ7QD76</accession>
<keyword evidence="3" id="KW-0378">Hydrolase</keyword>
<keyword evidence="1" id="KW-0645">Protease</keyword>
<evidence type="ECO:0000256" key="2">
    <source>
        <dbReference type="ARBA" id="ARBA00022723"/>
    </source>
</evidence>
<dbReference type="InterPro" id="IPR028090">
    <property type="entry name" value="JAB_dom_prok"/>
</dbReference>
<dbReference type="SUPFAM" id="SSF102712">
    <property type="entry name" value="JAB1/MPN domain"/>
    <property type="match status" value="1"/>
</dbReference>
<evidence type="ECO:0000259" key="7">
    <source>
        <dbReference type="PROSITE" id="PS50249"/>
    </source>
</evidence>
<keyword evidence="2" id="KW-0479">Metal-binding</keyword>
<sequence length="738" mass="81283">MADEDEIDILGDFSFNSCLAQNNQGIPSSENEDTVHPQWLLDSTESNWYDNRHESNTSSGPSRILSGNSRSRKSSHSMNTHTTWNKQERLLLNKEMSKYGRDVKKISQTLKTKSEAEIQALIEAEHGVHLDTPHFGLDKAHEEQEDIPAVVQEEIVADDTADLHDIIEMVTTGSPTIVLPSKKNINRSINSLLKPEVLLDIKKVTTSILINPSEIFYDDDLIIGSTESVEILDGDNKGIISKRLVGNKKSDPKLKPKVAQKIGNHRRKHSTHNYDSGGVTKPRNRSKDNKKSPLNRQRKDSNLSEDSKSPKLQIVFSSGQALPVSEGEQVIKIEKKTDSESEGEIDIDVDSDNDSNGPCKSTTVPPLRATKPPDEAPIAVPLSKFEPMPIRRQKKINLDGEGGYTIMHTAGGDLLAVGAEPRQPRKPPRAAPVSLIQCRMYNADRPAPYEVRLYVSTLISMDVQAHGSRAEVMGLLGGEAGAGAVTLRAYRPAAAAAGKTHCDMDPVSQALASEHLLSLGHTPLGWHHSHPAFPPAPSARDLRTQAALQRALERPRVPFLGRTQAVLQQALERPRVPFLGLITSQHWPTGRTASQYRRVCDLRTQAALQRALERPRVPFLGVITSQHWPTGRTASQYRCIRVETTEDGSEAGFQLSVKLVPDLTTDSLPGFLRELRANVDGDTTEFSVRMAADVCPQAGCTYLEKCISSVSHHLRSAGYSDAHPLTAALLHGLRDVFR</sequence>
<feature type="region of interest" description="Disordered" evidence="6">
    <location>
        <begin position="327"/>
        <end position="379"/>
    </location>
</feature>